<feature type="domain" description="Globin" evidence="6">
    <location>
        <begin position="1"/>
        <end position="134"/>
    </location>
</feature>
<dbReference type="PROSITE" id="PS01033">
    <property type="entry name" value="GLOBIN"/>
    <property type="match status" value="1"/>
</dbReference>
<evidence type="ECO:0000256" key="2">
    <source>
        <dbReference type="ARBA" id="ARBA00022621"/>
    </source>
</evidence>
<comment type="caution">
    <text evidence="7">The sequence shown here is derived from an EMBL/GenBank/DDBJ whole genome shotgun (WGS) entry which is preliminary data.</text>
</comment>
<dbReference type="Gene3D" id="1.10.490.10">
    <property type="entry name" value="Globins"/>
    <property type="match status" value="1"/>
</dbReference>
<dbReference type="InterPro" id="IPR009050">
    <property type="entry name" value="Globin-like_sf"/>
</dbReference>
<evidence type="ECO:0000256" key="5">
    <source>
        <dbReference type="RuleBase" id="RU000356"/>
    </source>
</evidence>
<evidence type="ECO:0000256" key="4">
    <source>
        <dbReference type="ARBA" id="ARBA00023004"/>
    </source>
</evidence>
<keyword evidence="4" id="KW-0408">Iron</keyword>
<dbReference type="PANTHER" id="PTHR43396">
    <property type="entry name" value="FLAVOHEMOPROTEIN"/>
    <property type="match status" value="1"/>
</dbReference>
<dbReference type="GO" id="GO:0046210">
    <property type="term" value="P:nitric oxide catabolic process"/>
    <property type="evidence" value="ECO:0007669"/>
    <property type="project" value="TreeGrafter"/>
</dbReference>
<evidence type="ECO:0000259" key="6">
    <source>
        <dbReference type="PROSITE" id="PS01033"/>
    </source>
</evidence>
<gene>
    <name evidence="7" type="ORF">SCARUB_03867</name>
</gene>
<dbReference type="PANTHER" id="PTHR43396:SF3">
    <property type="entry name" value="FLAVOHEMOPROTEIN"/>
    <property type="match status" value="1"/>
</dbReference>
<sequence length="137" mass="15805">MNTDQIKLVQNSFEKVRPISETAAELFYKRLFELNPSFKSLFKRDMKTQGIMLMKMLDFAVTGLDEPDKIVPTIRDLGKRHVGYGVKEEYYETVGEALLWTLKKGIGEDFTQDVKEAWVEAYKLLSDTMKSAAREVD</sequence>
<dbReference type="GO" id="GO:0071949">
    <property type="term" value="F:FAD binding"/>
    <property type="evidence" value="ECO:0007669"/>
    <property type="project" value="TreeGrafter"/>
</dbReference>
<keyword evidence="5" id="KW-0813">Transport</keyword>
<dbReference type="GO" id="GO:0020037">
    <property type="term" value="F:heme binding"/>
    <property type="evidence" value="ECO:0007669"/>
    <property type="project" value="InterPro"/>
</dbReference>
<dbReference type="GO" id="GO:0046872">
    <property type="term" value="F:metal ion binding"/>
    <property type="evidence" value="ECO:0007669"/>
    <property type="project" value="UniProtKB-KW"/>
</dbReference>
<reference evidence="7 8" key="1">
    <citation type="submission" date="2016-07" db="EMBL/GenBank/DDBJ databases">
        <title>Draft genome of Scalindua rubra, obtained from a brine-seawater interface in the Red Sea, sheds light on salt adaptation in anammox bacteria.</title>
        <authorList>
            <person name="Speth D.R."/>
            <person name="Lagkouvardos I."/>
            <person name="Wang Y."/>
            <person name="Qian P.-Y."/>
            <person name="Dutilh B.E."/>
            <person name="Jetten M.S."/>
        </authorList>
    </citation>
    <scope>NUCLEOTIDE SEQUENCE [LARGE SCALE GENOMIC DNA]</scope>
    <source>
        <strain evidence="7">BSI-1</strain>
    </source>
</reference>
<dbReference type="Pfam" id="PF00042">
    <property type="entry name" value="Globin"/>
    <property type="match status" value="1"/>
</dbReference>
<dbReference type="GO" id="GO:0008941">
    <property type="term" value="F:nitric oxide dioxygenase NAD(P)H activity"/>
    <property type="evidence" value="ECO:0007669"/>
    <property type="project" value="TreeGrafter"/>
</dbReference>
<dbReference type="SUPFAM" id="SSF46458">
    <property type="entry name" value="Globin-like"/>
    <property type="match status" value="1"/>
</dbReference>
<accession>A0A1E3X5R8</accession>
<dbReference type="InterPro" id="IPR000971">
    <property type="entry name" value="Globin"/>
</dbReference>
<dbReference type="GO" id="GO:0005344">
    <property type="term" value="F:oxygen carrier activity"/>
    <property type="evidence" value="ECO:0007669"/>
    <property type="project" value="UniProtKB-KW"/>
</dbReference>
<evidence type="ECO:0000313" key="7">
    <source>
        <dbReference type="EMBL" id="ODS31013.1"/>
    </source>
</evidence>
<proteinExistence type="inferred from homology"/>
<evidence type="ECO:0000256" key="1">
    <source>
        <dbReference type="ARBA" id="ARBA00022617"/>
    </source>
</evidence>
<keyword evidence="1 5" id="KW-0349">Heme</keyword>
<dbReference type="CDD" id="cd12131">
    <property type="entry name" value="HGbI-like"/>
    <property type="match status" value="1"/>
</dbReference>
<keyword evidence="3" id="KW-0479">Metal-binding</keyword>
<dbReference type="EMBL" id="MAYW01000152">
    <property type="protein sequence ID" value="ODS31013.1"/>
    <property type="molecule type" value="Genomic_DNA"/>
</dbReference>
<dbReference type="PRINTS" id="PR01907">
    <property type="entry name" value="WORMGLOBIN"/>
</dbReference>
<organism evidence="7 8">
    <name type="scientific">Candidatus Scalindua rubra</name>
    <dbReference type="NCBI Taxonomy" id="1872076"/>
    <lineage>
        <taxon>Bacteria</taxon>
        <taxon>Pseudomonadati</taxon>
        <taxon>Planctomycetota</taxon>
        <taxon>Candidatus Brocadiia</taxon>
        <taxon>Candidatus Brocadiales</taxon>
        <taxon>Candidatus Scalinduaceae</taxon>
        <taxon>Candidatus Scalindua</taxon>
    </lineage>
</organism>
<dbReference type="GO" id="GO:0019825">
    <property type="term" value="F:oxygen binding"/>
    <property type="evidence" value="ECO:0007669"/>
    <property type="project" value="InterPro"/>
</dbReference>
<dbReference type="AlphaFoldDB" id="A0A1E3X5R8"/>
<protein>
    <recommendedName>
        <fullName evidence="6">Globin domain-containing protein</fullName>
    </recommendedName>
</protein>
<dbReference type="GO" id="GO:0071500">
    <property type="term" value="P:cellular response to nitrosative stress"/>
    <property type="evidence" value="ECO:0007669"/>
    <property type="project" value="TreeGrafter"/>
</dbReference>
<evidence type="ECO:0000256" key="3">
    <source>
        <dbReference type="ARBA" id="ARBA00022723"/>
    </source>
</evidence>
<dbReference type="Proteomes" id="UP000094056">
    <property type="component" value="Unassembled WGS sequence"/>
</dbReference>
<dbReference type="InterPro" id="IPR012292">
    <property type="entry name" value="Globin/Proto"/>
</dbReference>
<name>A0A1E3X5R8_9BACT</name>
<comment type="similarity">
    <text evidence="5">Belongs to the globin family.</text>
</comment>
<keyword evidence="2 5" id="KW-0561">Oxygen transport</keyword>
<evidence type="ECO:0000313" key="8">
    <source>
        <dbReference type="Proteomes" id="UP000094056"/>
    </source>
</evidence>